<dbReference type="InterPro" id="IPR005498">
    <property type="entry name" value="T4SS_VirB10/TraB/TrbI"/>
</dbReference>
<dbReference type="Proteomes" id="UP000322084">
    <property type="component" value="Unassembled WGS sequence"/>
</dbReference>
<feature type="region of interest" description="Disordered" evidence="1">
    <location>
        <begin position="135"/>
        <end position="199"/>
    </location>
</feature>
<evidence type="ECO:0000313" key="3">
    <source>
        <dbReference type="Proteomes" id="UP000322084"/>
    </source>
</evidence>
<evidence type="ECO:0000256" key="1">
    <source>
        <dbReference type="SAM" id="MobiDB-lite"/>
    </source>
</evidence>
<dbReference type="AlphaFoldDB" id="A0A5A7MTD3"/>
<feature type="compositionally biased region" description="Basic and acidic residues" evidence="1">
    <location>
        <begin position="135"/>
        <end position="145"/>
    </location>
</feature>
<accession>A0A5A7MTD3</accession>
<dbReference type="EMBL" id="BKCL01000014">
    <property type="protein sequence ID" value="GEQ99211.1"/>
    <property type="molecule type" value="Genomic_DNA"/>
</dbReference>
<evidence type="ECO:0000313" key="2">
    <source>
        <dbReference type="EMBL" id="GEQ99211.1"/>
    </source>
</evidence>
<feature type="compositionally biased region" description="Polar residues" evidence="1">
    <location>
        <begin position="147"/>
        <end position="157"/>
    </location>
</feature>
<dbReference type="RefSeq" id="WP_150001346.1">
    <property type="nucleotide sequence ID" value="NZ_BKCL01000014.1"/>
</dbReference>
<dbReference type="Pfam" id="PF03743">
    <property type="entry name" value="TrbI"/>
    <property type="match status" value="1"/>
</dbReference>
<sequence length="443" mass="46072">MKTRANELLQRATNRQKAALGVSAAALGAGVLWFLADGAAPSAPIQNADTATTRIVADLTRGARAERSWLDISEERMAAMEGRLKRLEAERQKLERDNADLAKQNTDMADNATRAIDAQAQEIERLQGEIEALREKPGEPQDRKTSAAPQGQAQTGLPTAVTRNPFEQVRGDLAPQIRRRTDLNSSTATGATNSVTPSSSTLIHFNLGAREGGSKTLDRYVPAGAYAPAEVIGGVDAAVGVNAQADPRPVLFRITGPAVTAALGGTKQTADLTGCTVTGAAFGDLSSEKVYVRLQTMTCARRPGEVFETAVQGYMAGAGKAGVRGQVVSREGALVAQSFLAGAIGGIGGATAQSLQPDTLTTTTGVTTPAQPLQDIIKGGLGQGLDAAGSKVSDYLVKRAEQYQPVIVMQAGTKVELVFIAGVTLTPDAAIAPRTAQTKGTNG</sequence>
<proteinExistence type="predicted"/>
<reference evidence="2 3" key="1">
    <citation type="submission" date="2019-09" db="EMBL/GenBank/DDBJ databases">
        <title>NBRP : Genome information of microbial organism related human and environment.</title>
        <authorList>
            <person name="Hattori M."/>
            <person name="Oshima K."/>
            <person name="Inaba H."/>
            <person name="Suda W."/>
            <person name="Sakamoto M."/>
            <person name="Iino T."/>
            <person name="Kitahara M."/>
            <person name="Oshida Y."/>
            <person name="Iida T."/>
            <person name="Kudo T."/>
            <person name="Itoh T."/>
            <person name="Ohkuma M."/>
        </authorList>
    </citation>
    <scope>NUCLEOTIDE SEQUENCE [LARGE SCALE GENOMIC DNA]</scope>
    <source>
        <strain evidence="2 3">Hi-2</strain>
    </source>
</reference>
<comment type="caution">
    <text evidence="2">The sequence shown here is derived from an EMBL/GenBank/DDBJ whole genome shotgun (WGS) entry which is preliminary data.</text>
</comment>
<feature type="compositionally biased region" description="Polar residues" evidence="1">
    <location>
        <begin position="183"/>
        <end position="199"/>
    </location>
</feature>
<gene>
    <name evidence="2" type="primary">traB</name>
    <name evidence="2" type="ORF">JCM17844_28480</name>
</gene>
<organism evidence="2 3">
    <name type="scientific">Iodidimonas gelatinilytica</name>
    <dbReference type="NCBI Taxonomy" id="1236966"/>
    <lineage>
        <taxon>Bacteria</taxon>
        <taxon>Pseudomonadati</taxon>
        <taxon>Pseudomonadota</taxon>
        <taxon>Alphaproteobacteria</taxon>
        <taxon>Iodidimonadales</taxon>
        <taxon>Iodidimonadaceae</taxon>
        <taxon>Iodidimonas</taxon>
    </lineage>
</organism>
<dbReference type="CDD" id="cd16430">
    <property type="entry name" value="TraB"/>
    <property type="match status" value="1"/>
</dbReference>
<protein>
    <submittedName>
        <fullName evidence="2">Conjugative transfer factor, TraB</fullName>
    </submittedName>
</protein>
<name>A0A5A7MTD3_9PROT</name>